<dbReference type="InterPro" id="IPR049945">
    <property type="entry name" value="AAA_22"/>
</dbReference>
<evidence type="ECO:0000313" key="3">
    <source>
        <dbReference type="EMBL" id="QJW85566.1"/>
    </source>
</evidence>
<evidence type="ECO:0000256" key="1">
    <source>
        <dbReference type="SAM" id="MobiDB-lite"/>
    </source>
</evidence>
<proteinExistence type="predicted"/>
<dbReference type="Proteomes" id="UP000500826">
    <property type="component" value="Chromosome"/>
</dbReference>
<evidence type="ECO:0000259" key="2">
    <source>
        <dbReference type="Pfam" id="PF13401"/>
    </source>
</evidence>
<reference evidence="3 4" key="1">
    <citation type="submission" date="2020-05" db="EMBL/GenBank/DDBJ databases">
        <title>Ramlibacter rhizophilus sp. nov., isolated from rhizosphere soil of national flower Mugunghwa from South Korea.</title>
        <authorList>
            <person name="Zheng-Fei Y."/>
            <person name="Huan T."/>
        </authorList>
    </citation>
    <scope>NUCLEOTIDE SEQUENCE [LARGE SCALE GENOMIC DNA]</scope>
    <source>
        <strain evidence="3 4">H242</strain>
    </source>
</reference>
<evidence type="ECO:0000313" key="4">
    <source>
        <dbReference type="Proteomes" id="UP000500826"/>
    </source>
</evidence>
<dbReference type="Pfam" id="PF13401">
    <property type="entry name" value="AAA_22"/>
    <property type="match status" value="1"/>
</dbReference>
<organism evidence="3 4">
    <name type="scientific">Ramlibacter terrae</name>
    <dbReference type="NCBI Taxonomy" id="2732511"/>
    <lineage>
        <taxon>Bacteria</taxon>
        <taxon>Pseudomonadati</taxon>
        <taxon>Pseudomonadota</taxon>
        <taxon>Betaproteobacteria</taxon>
        <taxon>Burkholderiales</taxon>
        <taxon>Comamonadaceae</taxon>
        <taxon>Ramlibacter</taxon>
    </lineage>
</organism>
<accession>A0ABX6P8Y9</accession>
<feature type="compositionally biased region" description="Polar residues" evidence="1">
    <location>
        <begin position="236"/>
        <end position="246"/>
    </location>
</feature>
<dbReference type="EMBL" id="CP053418">
    <property type="protein sequence ID" value="QJW85566.1"/>
    <property type="molecule type" value="Genomic_DNA"/>
</dbReference>
<feature type="region of interest" description="Disordered" evidence="1">
    <location>
        <begin position="218"/>
        <end position="258"/>
    </location>
</feature>
<sequence length="264" mass="28679">MLLKSLFKDFAQLMQEDASAVPLISCEAYANGEKRHSFKEIYKSLLEQLVEPGTDRKSPAVVKDGKLVMQPATKQSVGSLRMMLEDALRERRTRVGVIDEAAHLLRLEKGTEVMDTLKSLSNTSGTKWVLVGSFDLFDLIADNGQVARRANILNLGALSARQARRPNHVPGSCGQAAGQVALGAGPELRANLRRAPGGFLGVHRTFEVAPARRFGDAAAQRGRVESAIPEEGGQGQQNSRPDSQGNRSRRSEGPRCALRRVVLG</sequence>
<keyword evidence="4" id="KW-1185">Reference proteome</keyword>
<dbReference type="Gene3D" id="3.40.50.300">
    <property type="entry name" value="P-loop containing nucleotide triphosphate hydrolases"/>
    <property type="match status" value="1"/>
</dbReference>
<dbReference type="SUPFAM" id="SSF52540">
    <property type="entry name" value="P-loop containing nucleoside triphosphate hydrolases"/>
    <property type="match status" value="1"/>
</dbReference>
<protein>
    <submittedName>
        <fullName evidence="3">AAA family ATPase</fullName>
    </submittedName>
</protein>
<name>A0ABX6P8Y9_9BURK</name>
<feature type="domain" description="ORC1/DEAH AAA+ ATPase" evidence="2">
    <location>
        <begin position="29"/>
        <end position="138"/>
    </location>
</feature>
<gene>
    <name evidence="3" type="ORF">HK414_26665</name>
</gene>
<dbReference type="InterPro" id="IPR027417">
    <property type="entry name" value="P-loop_NTPase"/>
</dbReference>